<name>A0ABT7VUM6_9GAMM</name>
<evidence type="ECO:0000259" key="1">
    <source>
        <dbReference type="SMART" id="SM00912"/>
    </source>
</evidence>
<evidence type="ECO:0000313" key="2">
    <source>
        <dbReference type="EMBL" id="MDM8563263.1"/>
    </source>
</evidence>
<keyword evidence="3" id="KW-1185">Reference proteome</keyword>
<dbReference type="NCBIfam" id="TIGR01901">
    <property type="entry name" value="adhes_NPXG"/>
    <property type="match status" value="1"/>
</dbReference>
<dbReference type="Pfam" id="PF05860">
    <property type="entry name" value="TPS"/>
    <property type="match status" value="1"/>
</dbReference>
<accession>A0ABT7VUM6</accession>
<comment type="caution">
    <text evidence="2">The sequence shown here is derived from an EMBL/GenBank/DDBJ whole genome shotgun (WGS) entry which is preliminary data.</text>
</comment>
<dbReference type="SUPFAM" id="SSF51126">
    <property type="entry name" value="Pectin lyase-like"/>
    <property type="match status" value="2"/>
</dbReference>
<proteinExistence type="predicted"/>
<dbReference type="InterPro" id="IPR008638">
    <property type="entry name" value="FhaB/CdiA-like_TPS"/>
</dbReference>
<protein>
    <submittedName>
        <fullName evidence="2">Filamentous hemagglutinin N-terminal domain-containing protein</fullName>
    </submittedName>
</protein>
<dbReference type="InterPro" id="IPR011050">
    <property type="entry name" value="Pectin_lyase_fold/virulence"/>
</dbReference>
<gene>
    <name evidence="2" type="ORF">QUF54_07910</name>
</gene>
<sequence>AVALEGPNFDIKAELGEQHGNNLFHSFKWFNLNKEETATFSGTNQITNIITRVTGGKLSSIDGRLISNIPQADLYLINPDGFVFGPNANLDLQGSLHISTASQIRLGETGLYETRHPENSLLISAPPSAFGFLDKPASIEIKGSQLTIEDNQTLSMLGGEIHINKGLLRATSGRINLAAITKANQLNSISTGLNIDNHAQLGKIVLEDNSSIDVGKEGGAGEIYIRSGQFFLEQSNITANNEINKNHGLIGINVNELYMNEAYIDSRAFGPGPGGQIHIEVAGKTTLENGSQIRTTSLSSHPKAGDAGNIFLTSQELELRNSTISTRTTGPGKGGNMMIKVEHNLNLIGKADAPSTIQASSKTSGNAGRIFISARNFNLTGAIIDNSTEGIGHGGNITIDISDKLSLNNNASITADSFGLGNAGNIYVHASTVFMNRGKISTATDKADGGNIFINAHTRLTMNYSILSATVSGGIGNGGNLAIGSPRFFSLTDSKVIANASGGNGGLILIITGTPTNLLGSSITASSE</sequence>
<reference evidence="2" key="1">
    <citation type="submission" date="2023-06" db="EMBL/GenBank/DDBJ databases">
        <title>Uncultivated large filamentous bacteria from sulfidic sediments reveal new species and different genomic features in energy metabolism and defense.</title>
        <authorList>
            <person name="Fonseca A."/>
        </authorList>
    </citation>
    <scope>NUCLEOTIDE SEQUENCE</scope>
    <source>
        <strain evidence="2">HSG4</strain>
    </source>
</reference>
<feature type="domain" description="Filamentous haemagglutinin FhaB/tRNA nuclease CdiA-like TPS" evidence="1">
    <location>
        <begin position="1"/>
        <end position="107"/>
    </location>
</feature>
<dbReference type="Gene3D" id="2.160.20.10">
    <property type="entry name" value="Single-stranded right-handed beta-helix, Pectin lyase-like"/>
    <property type="match status" value="1"/>
</dbReference>
<feature type="non-terminal residue" evidence="2">
    <location>
        <position position="528"/>
    </location>
</feature>
<dbReference type="InterPro" id="IPR012334">
    <property type="entry name" value="Pectin_lyas_fold"/>
</dbReference>
<feature type="non-terminal residue" evidence="2">
    <location>
        <position position="1"/>
    </location>
</feature>
<evidence type="ECO:0000313" key="3">
    <source>
        <dbReference type="Proteomes" id="UP001171945"/>
    </source>
</evidence>
<dbReference type="Proteomes" id="UP001171945">
    <property type="component" value="Unassembled WGS sequence"/>
</dbReference>
<dbReference type="EMBL" id="JAUCGM010000539">
    <property type="protein sequence ID" value="MDM8563263.1"/>
    <property type="molecule type" value="Genomic_DNA"/>
</dbReference>
<dbReference type="SMART" id="SM00912">
    <property type="entry name" value="Haemagg_act"/>
    <property type="match status" value="1"/>
</dbReference>
<organism evidence="2 3">
    <name type="scientific">Candidatus Marithioploca araucensis</name>
    <dbReference type="NCBI Taxonomy" id="70273"/>
    <lineage>
        <taxon>Bacteria</taxon>
        <taxon>Pseudomonadati</taxon>
        <taxon>Pseudomonadota</taxon>
        <taxon>Gammaproteobacteria</taxon>
        <taxon>Thiotrichales</taxon>
        <taxon>Thiotrichaceae</taxon>
        <taxon>Candidatus Marithioploca</taxon>
    </lineage>
</organism>